<proteinExistence type="predicted"/>
<name>A0AB33JV96_9ACTN</name>
<feature type="transmembrane region" description="Helical" evidence="1">
    <location>
        <begin position="80"/>
        <end position="107"/>
    </location>
</feature>
<organism evidence="2">
    <name type="scientific">Kitasatospora sp. CMC57</name>
    <dbReference type="NCBI Taxonomy" id="3231513"/>
    <lineage>
        <taxon>Bacteria</taxon>
        <taxon>Bacillati</taxon>
        <taxon>Actinomycetota</taxon>
        <taxon>Actinomycetes</taxon>
        <taxon>Kitasatosporales</taxon>
        <taxon>Streptomycetaceae</taxon>
        <taxon>Kitasatospora</taxon>
    </lineage>
</organism>
<gene>
    <name evidence="2" type="ORF">KCMC57_28850</name>
</gene>
<keyword evidence="1" id="KW-1133">Transmembrane helix</keyword>
<accession>A0AB33JV96</accession>
<feature type="transmembrane region" description="Helical" evidence="1">
    <location>
        <begin position="119"/>
        <end position="138"/>
    </location>
</feature>
<sequence>MYAPEVPVEPVEAPVAEVVPSRTVSAADFPGWDSITFDFPVAEPEPAVEQVVEAAAEHEPEGQETAPGRSFLTGRRPSPVVLLAVVVLLAGAVTGQLLALLAGWAVAYVSRLGDLTRKFAVLGVPLGTMTGSAVWQWGRAQGRWGSPAGPADQLGRQVWDGAPDALRVAAVLSALFLLLVTLRRRKAVAEG</sequence>
<protein>
    <recommendedName>
        <fullName evidence="3">Integral membrane protein</fullName>
    </recommendedName>
</protein>
<keyword evidence="1" id="KW-0812">Transmembrane</keyword>
<dbReference type="EMBL" id="AP035881">
    <property type="protein sequence ID" value="BFP46517.1"/>
    <property type="molecule type" value="Genomic_DNA"/>
</dbReference>
<evidence type="ECO:0000256" key="1">
    <source>
        <dbReference type="SAM" id="Phobius"/>
    </source>
</evidence>
<evidence type="ECO:0000313" key="2">
    <source>
        <dbReference type="EMBL" id="BFP46517.1"/>
    </source>
</evidence>
<dbReference type="AlphaFoldDB" id="A0AB33JV96"/>
<keyword evidence="1" id="KW-0472">Membrane</keyword>
<feature type="transmembrane region" description="Helical" evidence="1">
    <location>
        <begin position="165"/>
        <end position="182"/>
    </location>
</feature>
<evidence type="ECO:0008006" key="3">
    <source>
        <dbReference type="Google" id="ProtNLM"/>
    </source>
</evidence>
<reference evidence="2" key="1">
    <citation type="submission" date="2024-07" db="EMBL/GenBank/DDBJ databases">
        <title>Complete genome sequences of cellulolytic bacteria, Kitasatospora sp. CMC57 and Streptomyces sp. CMC78, isolated from Japanese agricultural soil.</title>
        <authorList>
            <person name="Hashimoto T."/>
            <person name="Ito M."/>
            <person name="Iwamoto M."/>
            <person name="Fukahori D."/>
            <person name="Shoda T."/>
            <person name="Sakoda M."/>
            <person name="Morohoshi T."/>
            <person name="Mitsuboshi M."/>
            <person name="Nishizawa T."/>
        </authorList>
    </citation>
    <scope>NUCLEOTIDE SEQUENCE</scope>
    <source>
        <strain evidence="2">CMC57</strain>
    </source>
</reference>